<evidence type="ECO:0000256" key="1">
    <source>
        <dbReference type="SAM" id="Phobius"/>
    </source>
</evidence>
<feature type="transmembrane region" description="Helical" evidence="1">
    <location>
        <begin position="42"/>
        <end position="61"/>
    </location>
</feature>
<protein>
    <submittedName>
        <fullName evidence="2">Picot_12 protein</fullName>
    </submittedName>
</protein>
<gene>
    <name evidence="2" type="primary">Picot_12</name>
    <name evidence="2" type="ORF">g.31688</name>
</gene>
<keyword evidence="1" id="KW-0472">Membrane</keyword>
<accession>A0A0C9QYJ7</accession>
<reference evidence="2" key="1">
    <citation type="submission" date="2015-01" db="EMBL/GenBank/DDBJ databases">
        <title>Transcriptome Assembly of Fopius arisanus.</title>
        <authorList>
            <person name="Geib S."/>
        </authorList>
    </citation>
    <scope>NUCLEOTIDE SEQUENCE</scope>
</reference>
<keyword evidence="1" id="KW-1133">Transmembrane helix</keyword>
<organism evidence="2">
    <name type="scientific">Fopius arisanus</name>
    <dbReference type="NCBI Taxonomy" id="64838"/>
    <lineage>
        <taxon>Eukaryota</taxon>
        <taxon>Metazoa</taxon>
        <taxon>Ecdysozoa</taxon>
        <taxon>Arthropoda</taxon>
        <taxon>Hexapoda</taxon>
        <taxon>Insecta</taxon>
        <taxon>Pterygota</taxon>
        <taxon>Neoptera</taxon>
        <taxon>Endopterygota</taxon>
        <taxon>Hymenoptera</taxon>
        <taxon>Apocrita</taxon>
        <taxon>Ichneumonoidea</taxon>
        <taxon>Braconidae</taxon>
        <taxon>Opiinae</taxon>
        <taxon>Fopius</taxon>
    </lineage>
</organism>
<dbReference type="EMBL" id="GBYB01008859">
    <property type="protein sequence ID" value="JAG78626.1"/>
    <property type="molecule type" value="Transcribed_RNA"/>
</dbReference>
<evidence type="ECO:0000313" key="2">
    <source>
        <dbReference type="EMBL" id="JAG78626.1"/>
    </source>
</evidence>
<dbReference type="AlphaFoldDB" id="A0A0C9QYJ7"/>
<proteinExistence type="predicted"/>
<keyword evidence="1" id="KW-0812">Transmembrane</keyword>
<name>A0A0C9QYJ7_9HYME</name>
<sequence>MEVLDPTVTHDDAPLCVNDSLEKVTLRQIPSDTKSSVKARHVLGFLGFLGFALVYAMRVNLSVAIVSMVNQTAFPDNDNETNTDVCPKVIPVNETFIPVDIFFFCDKWNSHLGNRTSARPFGGKWRSVKRFVSFLSENRYSMTCTEVTRVSLKADNILN</sequence>